<dbReference type="InterPro" id="IPR009050">
    <property type="entry name" value="Globin-like_sf"/>
</dbReference>
<accession>A0A972FEW7</accession>
<reference evidence="8" key="1">
    <citation type="submission" date="2019-12" db="EMBL/GenBank/DDBJ databases">
        <title>Comparative genomics gives insights into the taxonomy of the Azoarcus-Aromatoleum group and reveals separate origins of nif in the plant-associated Azoarcus and non-plant-associated Aromatoleum sub-groups.</title>
        <authorList>
            <person name="Lafos M."/>
            <person name="Maluk M."/>
            <person name="Batista M."/>
            <person name="Junghare M."/>
            <person name="Carmona M."/>
            <person name="Faoro H."/>
            <person name="Cruz L.M."/>
            <person name="Battistoni F."/>
            <person name="De Souza E."/>
            <person name="Pedrosa F."/>
            <person name="Chen W.-M."/>
            <person name="Poole P.S."/>
            <person name="Dixon R.A."/>
            <person name="James E.K."/>
        </authorList>
    </citation>
    <scope>NUCLEOTIDE SEQUENCE</scope>
    <source>
        <strain evidence="8">NSC3</strain>
    </source>
</reference>
<evidence type="ECO:0000313" key="9">
    <source>
        <dbReference type="Proteomes" id="UP000599523"/>
    </source>
</evidence>
<dbReference type="Gene3D" id="1.10.490.10">
    <property type="entry name" value="Globins"/>
    <property type="match status" value="1"/>
</dbReference>
<dbReference type="InterPro" id="IPR000700">
    <property type="entry name" value="PAS-assoc_C"/>
</dbReference>
<keyword evidence="9" id="KW-1185">Reference proteome</keyword>
<feature type="domain" description="PAC" evidence="7">
    <location>
        <begin position="381"/>
        <end position="436"/>
    </location>
</feature>
<dbReference type="RefSeq" id="WP_168988968.1">
    <property type="nucleotide sequence ID" value="NZ_CAWPHM010000009.1"/>
</dbReference>
<dbReference type="CDD" id="cd00130">
    <property type="entry name" value="PAS"/>
    <property type="match status" value="1"/>
</dbReference>
<sequence length="453" mass="50910">MKPVVEAVASMMSALGLQNDAAIMRRQAFLGFSEADRSHLQELHRALAGLGPEFVERVHDHMLRFPETRRFVPDATTLECLKQTQADYFDTLTAGEYGPDYVRDRLRVGIAHQRIGLEAQWYLGAYAKYLVDLMPEIWLRLGENSERFIAALQALLKVVLLDMGLAIDTYIHADRRAISALKEYAELVFAAIPDGLVVLTSDFTVLSANRTFLRRFGLDEDDAHGRCLLSIVAADGLEAKLREVRDSGQVVRDLLLGMGLTGESSRMPVRVTLTGIRLAEEEEEEEEEEARLLVIVEDMTEQARLQQALKESEATLLHAQEVAHIGSWRLDFGTGALDWSPEVFRIFGVPRGTAISYETFLACIHPDDREMVDAAWQAALRGAPYHLQHRIDTQGETRWVEERAAVEFDSNRQPVKAVGTVQDITERKAADARIENLAFYDTLTGLPNRALFM</sequence>
<dbReference type="PANTHER" id="PTHR43304:SF1">
    <property type="entry name" value="PAC DOMAIN-CONTAINING PROTEIN"/>
    <property type="match status" value="1"/>
</dbReference>
<feature type="domain" description="PAS" evidence="6">
    <location>
        <begin position="312"/>
        <end position="383"/>
    </location>
</feature>
<keyword evidence="3" id="KW-0597">Phosphoprotein</keyword>
<dbReference type="InterPro" id="IPR035965">
    <property type="entry name" value="PAS-like_dom_sf"/>
</dbReference>
<dbReference type="InterPro" id="IPR012292">
    <property type="entry name" value="Globin/Proto"/>
</dbReference>
<dbReference type="PROSITE" id="PS50113">
    <property type="entry name" value="PAC"/>
    <property type="match status" value="1"/>
</dbReference>
<evidence type="ECO:0000259" key="6">
    <source>
        <dbReference type="PROSITE" id="PS50112"/>
    </source>
</evidence>
<proteinExistence type="predicted"/>
<evidence type="ECO:0000259" key="7">
    <source>
        <dbReference type="PROSITE" id="PS50113"/>
    </source>
</evidence>
<dbReference type="AlphaFoldDB" id="A0A972FEW7"/>
<gene>
    <name evidence="8" type="ORF">GPA21_15150</name>
</gene>
<dbReference type="Pfam" id="PF08447">
    <property type="entry name" value="PAS_3"/>
    <property type="match status" value="1"/>
</dbReference>
<dbReference type="EMBL" id="WTVM01000108">
    <property type="protein sequence ID" value="NMG04293.1"/>
    <property type="molecule type" value="Genomic_DNA"/>
</dbReference>
<feature type="non-terminal residue" evidence="8">
    <location>
        <position position="453"/>
    </location>
</feature>
<dbReference type="Gene3D" id="3.30.450.20">
    <property type="entry name" value="PAS domain"/>
    <property type="match status" value="2"/>
</dbReference>
<dbReference type="GO" id="GO:0004673">
    <property type="term" value="F:protein histidine kinase activity"/>
    <property type="evidence" value="ECO:0007669"/>
    <property type="project" value="UniProtKB-EC"/>
</dbReference>
<dbReference type="InterPro" id="IPR044398">
    <property type="entry name" value="Globin-sensor_dom"/>
</dbReference>
<dbReference type="PANTHER" id="PTHR43304">
    <property type="entry name" value="PHYTOCHROME-LIKE PROTEIN CPH1"/>
    <property type="match status" value="1"/>
</dbReference>
<dbReference type="InterPro" id="IPR013655">
    <property type="entry name" value="PAS_fold_3"/>
</dbReference>
<dbReference type="Gene3D" id="2.10.70.100">
    <property type="match status" value="1"/>
</dbReference>
<protein>
    <recommendedName>
        <fullName evidence="2">histidine kinase</fullName>
        <ecNumber evidence="2">2.7.13.3</ecNumber>
    </recommendedName>
</protein>
<dbReference type="GO" id="GO:0019825">
    <property type="term" value="F:oxygen binding"/>
    <property type="evidence" value="ECO:0007669"/>
    <property type="project" value="InterPro"/>
</dbReference>
<evidence type="ECO:0000313" key="8">
    <source>
        <dbReference type="EMBL" id="NMG04293.1"/>
    </source>
</evidence>
<dbReference type="Pfam" id="PF11563">
    <property type="entry name" value="Protoglobin"/>
    <property type="match status" value="1"/>
</dbReference>
<evidence type="ECO:0000256" key="4">
    <source>
        <dbReference type="ARBA" id="ARBA00022679"/>
    </source>
</evidence>
<evidence type="ECO:0000256" key="5">
    <source>
        <dbReference type="ARBA" id="ARBA00022777"/>
    </source>
</evidence>
<dbReference type="Proteomes" id="UP000599523">
    <property type="component" value="Unassembled WGS sequence"/>
</dbReference>
<name>A0A972FEW7_9RHOO</name>
<dbReference type="InterPro" id="IPR000014">
    <property type="entry name" value="PAS"/>
</dbReference>
<dbReference type="InterPro" id="IPR013656">
    <property type="entry name" value="PAS_4"/>
</dbReference>
<comment type="catalytic activity">
    <reaction evidence="1">
        <text>ATP + protein L-histidine = ADP + protein N-phospho-L-histidine.</text>
        <dbReference type="EC" id="2.7.13.3"/>
    </reaction>
</comment>
<dbReference type="SUPFAM" id="SSF55785">
    <property type="entry name" value="PYP-like sensor domain (PAS domain)"/>
    <property type="match status" value="2"/>
</dbReference>
<keyword evidence="5" id="KW-0418">Kinase</keyword>
<dbReference type="GO" id="GO:0020037">
    <property type="term" value="F:heme binding"/>
    <property type="evidence" value="ECO:0007669"/>
    <property type="project" value="InterPro"/>
</dbReference>
<dbReference type="SUPFAM" id="SSF46458">
    <property type="entry name" value="Globin-like"/>
    <property type="match status" value="1"/>
</dbReference>
<evidence type="ECO:0000256" key="3">
    <source>
        <dbReference type="ARBA" id="ARBA00022553"/>
    </source>
</evidence>
<evidence type="ECO:0000256" key="2">
    <source>
        <dbReference type="ARBA" id="ARBA00012438"/>
    </source>
</evidence>
<dbReference type="NCBIfam" id="TIGR00229">
    <property type="entry name" value="sensory_box"/>
    <property type="match status" value="1"/>
</dbReference>
<dbReference type="InterPro" id="IPR052162">
    <property type="entry name" value="Sensor_kinase/Photoreceptor"/>
</dbReference>
<dbReference type="Pfam" id="PF08448">
    <property type="entry name" value="PAS_4"/>
    <property type="match status" value="1"/>
</dbReference>
<dbReference type="SMART" id="SM00091">
    <property type="entry name" value="PAS"/>
    <property type="match status" value="2"/>
</dbReference>
<dbReference type="EC" id="2.7.13.3" evidence="2"/>
<dbReference type="PROSITE" id="PS50112">
    <property type="entry name" value="PAS"/>
    <property type="match status" value="1"/>
</dbReference>
<comment type="caution">
    <text evidence="8">The sequence shown here is derived from an EMBL/GenBank/DDBJ whole genome shotgun (WGS) entry which is preliminary data.</text>
</comment>
<organism evidence="8 9">
    <name type="scientific">Azoarcus taiwanensis</name>
    <dbReference type="NCBI Taxonomy" id="666964"/>
    <lineage>
        <taxon>Bacteria</taxon>
        <taxon>Pseudomonadati</taxon>
        <taxon>Pseudomonadota</taxon>
        <taxon>Betaproteobacteria</taxon>
        <taxon>Rhodocyclales</taxon>
        <taxon>Zoogloeaceae</taxon>
        <taxon>Azoarcus</taxon>
    </lineage>
</organism>
<keyword evidence="4" id="KW-0808">Transferase</keyword>
<evidence type="ECO:0000256" key="1">
    <source>
        <dbReference type="ARBA" id="ARBA00000085"/>
    </source>
</evidence>